<dbReference type="PROSITE" id="PS51849">
    <property type="entry name" value="RSGI_N"/>
    <property type="match status" value="1"/>
</dbReference>
<feature type="region of interest" description="Disordered" evidence="6">
    <location>
        <begin position="281"/>
        <end position="384"/>
    </location>
</feature>
<comment type="subcellular location">
    <subcellularLocation>
        <location evidence="1">Cell membrane</location>
        <topology evidence="1">Single-pass membrane protein</topology>
    </subcellularLocation>
</comment>
<feature type="compositionally biased region" description="Basic and acidic residues" evidence="6">
    <location>
        <begin position="310"/>
        <end position="319"/>
    </location>
</feature>
<evidence type="ECO:0000256" key="6">
    <source>
        <dbReference type="SAM" id="MobiDB-lite"/>
    </source>
</evidence>
<evidence type="ECO:0000256" key="4">
    <source>
        <dbReference type="ARBA" id="ARBA00022989"/>
    </source>
</evidence>
<keyword evidence="4 7" id="KW-1133">Transmembrane helix</keyword>
<dbReference type="InterPro" id="IPR055431">
    <property type="entry name" value="RsgI_M"/>
</dbReference>
<proteinExistence type="predicted"/>
<dbReference type="Pfam" id="PF12791">
    <property type="entry name" value="RsgI_N"/>
    <property type="match status" value="1"/>
</dbReference>
<feature type="compositionally biased region" description="Basic and acidic residues" evidence="6">
    <location>
        <begin position="357"/>
        <end position="384"/>
    </location>
</feature>
<keyword evidence="5 7" id="KW-0472">Membrane</keyword>
<dbReference type="Pfam" id="PF23750">
    <property type="entry name" value="RsgI_M"/>
    <property type="match status" value="1"/>
</dbReference>
<reference evidence="9 10" key="1">
    <citation type="submission" date="2010-05" db="EMBL/GenBank/DDBJ databases">
        <title>Complete sequence of Thermoanaerobacter mathranii subsp. mathranii mathranii str. A3.</title>
        <authorList>
            <consortium name="US DOE Joint Genome Institute"/>
            <person name="Lucas S."/>
            <person name="Copeland A."/>
            <person name="Lapidus A."/>
            <person name="Cheng J.-F."/>
            <person name="Bruce D."/>
            <person name="Goodwin L."/>
            <person name="Pitluck S."/>
            <person name="Held B."/>
            <person name="Detter J.C."/>
            <person name="Han C."/>
            <person name="Tapia R."/>
            <person name="Land M."/>
            <person name="Hauser L."/>
            <person name="Kyrpides N."/>
            <person name="Mikhailova N."/>
            <person name="Zhou J."/>
            <person name="Hemme C."/>
            <person name="Woyke T."/>
        </authorList>
    </citation>
    <scope>NUCLEOTIDE SEQUENCE [LARGE SCALE GENOMIC DNA]</scope>
    <source>
        <strain evidence="9 10">A3</strain>
    </source>
</reference>
<sequence>MKAVVVQKEKNKTYVMTEKGEFKCFKNLQNVVVGETIELNENFLAFKPTAKILIAASILLVLIFTIINFKSAEVYAYVYVDINPSIEISIDKNGKIINVLPLNEDGKKILEKLPYKGLDITTFINQTVEESQKLGFLKDDDTVIITTVPIKNSPFINEQIEKAVKNIKKINTNIQIETLKSNEAQREEAKKEKTSPGRLILWKKAKSEGINIPKDKLNSPEFFKELKQAYAKIKEKNEQTKATTMPQLSPSPSKSKVITDKILKTIEKDLSKEKTTQTIKNVKDKEVKSQNNEVKKDENSDNKSNQQGKGTEKNARSKSDNTNNVLTQKEKNEVKPASDDKELDTSDKAINENTYKNVKDTKNYPPKDDKKDEEYNEEIREVKE</sequence>
<dbReference type="EMBL" id="CP002032">
    <property type="protein sequence ID" value="ADH59947.1"/>
    <property type="molecule type" value="Genomic_DNA"/>
</dbReference>
<evidence type="ECO:0000313" key="10">
    <source>
        <dbReference type="Proteomes" id="UP000002064"/>
    </source>
</evidence>
<dbReference type="InterPro" id="IPR024449">
    <property type="entry name" value="Anti-sigma_RsgI_N"/>
</dbReference>
<protein>
    <recommendedName>
        <fullName evidence="8">RsgI N-terminal anti-sigma domain-containing protein</fullName>
    </recommendedName>
</protein>
<name>A0ABM5LMM5_THEM3</name>
<dbReference type="Proteomes" id="UP000002064">
    <property type="component" value="Chromosome"/>
</dbReference>
<evidence type="ECO:0000313" key="9">
    <source>
        <dbReference type="EMBL" id="ADH59947.1"/>
    </source>
</evidence>
<gene>
    <name evidence="9" type="ordered locus">Tmath_0163</name>
</gene>
<accession>A0ABM5LMM5</accession>
<keyword evidence="3 7" id="KW-0812">Transmembrane</keyword>
<feature type="domain" description="RsgI N-terminal anti-sigma" evidence="8">
    <location>
        <begin position="1"/>
        <end position="48"/>
    </location>
</feature>
<evidence type="ECO:0000256" key="3">
    <source>
        <dbReference type="ARBA" id="ARBA00022692"/>
    </source>
</evidence>
<evidence type="ECO:0000259" key="8">
    <source>
        <dbReference type="PROSITE" id="PS51849"/>
    </source>
</evidence>
<feature type="region of interest" description="Disordered" evidence="6">
    <location>
        <begin position="237"/>
        <end position="260"/>
    </location>
</feature>
<keyword evidence="2" id="KW-1003">Cell membrane</keyword>
<feature type="compositionally biased region" description="Polar residues" evidence="6">
    <location>
        <begin position="240"/>
        <end position="256"/>
    </location>
</feature>
<evidence type="ECO:0000256" key="1">
    <source>
        <dbReference type="ARBA" id="ARBA00004162"/>
    </source>
</evidence>
<evidence type="ECO:0000256" key="2">
    <source>
        <dbReference type="ARBA" id="ARBA00022475"/>
    </source>
</evidence>
<feature type="compositionally biased region" description="Basic and acidic residues" evidence="6">
    <location>
        <begin position="281"/>
        <end position="301"/>
    </location>
</feature>
<keyword evidence="10" id="KW-1185">Reference proteome</keyword>
<feature type="compositionally biased region" description="Basic and acidic residues" evidence="6">
    <location>
        <begin position="328"/>
        <end position="350"/>
    </location>
</feature>
<feature type="transmembrane region" description="Helical" evidence="7">
    <location>
        <begin position="52"/>
        <end position="69"/>
    </location>
</feature>
<evidence type="ECO:0000256" key="7">
    <source>
        <dbReference type="SAM" id="Phobius"/>
    </source>
</evidence>
<evidence type="ECO:0000256" key="5">
    <source>
        <dbReference type="ARBA" id="ARBA00023136"/>
    </source>
</evidence>
<organism evidence="9 10">
    <name type="scientific">Thermoanaerobacter mathranii subsp. mathranii (strain DSM 11426 / CCUG 53645 / CIP 108742 / A3)</name>
    <dbReference type="NCBI Taxonomy" id="583358"/>
    <lineage>
        <taxon>Bacteria</taxon>
        <taxon>Bacillati</taxon>
        <taxon>Bacillota</taxon>
        <taxon>Clostridia</taxon>
        <taxon>Thermoanaerobacterales</taxon>
        <taxon>Thermoanaerobacteraceae</taxon>
        <taxon>Thermoanaerobacter</taxon>
    </lineage>
</organism>
<dbReference type="RefSeq" id="WP_013149610.1">
    <property type="nucleotide sequence ID" value="NC_014209.1"/>
</dbReference>